<keyword evidence="7 14" id="KW-0812">Transmembrane</keyword>
<dbReference type="GO" id="GO:0042121">
    <property type="term" value="P:alginic acid biosynthetic process"/>
    <property type="evidence" value="ECO:0007669"/>
    <property type="project" value="UniProtKB-KW"/>
</dbReference>
<proteinExistence type="inferred from homology"/>
<dbReference type="RefSeq" id="WP_210277994.1">
    <property type="nucleotide sequence ID" value="NZ_JACGXN010000001.1"/>
</dbReference>
<dbReference type="AlphaFoldDB" id="A0A839EHQ5"/>
<feature type="transmembrane region" description="Helical" evidence="14">
    <location>
        <begin position="400"/>
        <end position="419"/>
    </location>
</feature>
<comment type="subcellular location">
    <subcellularLocation>
        <location evidence="1">Cell membrane</location>
        <topology evidence="1">Multi-pass membrane protein</topology>
    </subcellularLocation>
</comment>
<reference evidence="15 16" key="1">
    <citation type="submission" date="2020-07" db="EMBL/GenBank/DDBJ databases">
        <title>Genomic Encyclopedia of Type Strains, Phase IV (KMG-V): Genome sequencing to study the core and pangenomes of soil and plant-associated prokaryotes.</title>
        <authorList>
            <person name="Whitman W."/>
        </authorList>
    </citation>
    <scope>NUCLEOTIDE SEQUENCE [LARGE SCALE GENOMIC DNA]</scope>
    <source>
        <strain evidence="15 16">AN3</strain>
    </source>
</reference>
<comment type="caution">
    <text evidence="15">The sequence shown here is derived from an EMBL/GenBank/DDBJ whole genome shotgun (WGS) entry which is preliminary data.</text>
</comment>
<dbReference type="Proteomes" id="UP000549052">
    <property type="component" value="Unassembled WGS sequence"/>
</dbReference>
<dbReference type="GO" id="GO:0016746">
    <property type="term" value="F:acyltransferase activity"/>
    <property type="evidence" value="ECO:0007669"/>
    <property type="project" value="UniProtKB-KW"/>
</dbReference>
<evidence type="ECO:0000256" key="8">
    <source>
        <dbReference type="ARBA" id="ARBA00022841"/>
    </source>
</evidence>
<keyword evidence="9 14" id="KW-1133">Transmembrane helix</keyword>
<dbReference type="PIRSF" id="PIRSF500217">
    <property type="entry name" value="AlgI"/>
    <property type="match status" value="1"/>
</dbReference>
<evidence type="ECO:0000256" key="10">
    <source>
        <dbReference type="ARBA" id="ARBA00023136"/>
    </source>
</evidence>
<keyword evidence="6 13" id="KW-0808">Transferase</keyword>
<dbReference type="InterPro" id="IPR051085">
    <property type="entry name" value="MB_O-acyltransferase"/>
</dbReference>
<dbReference type="PANTHER" id="PTHR13285:SF23">
    <property type="entry name" value="TEICHOIC ACID D-ALANYLTRANSFERASE"/>
    <property type="match status" value="1"/>
</dbReference>
<evidence type="ECO:0000313" key="15">
    <source>
        <dbReference type="EMBL" id="MBA8876320.1"/>
    </source>
</evidence>
<dbReference type="InterPro" id="IPR028362">
    <property type="entry name" value="AlgI"/>
</dbReference>
<evidence type="ECO:0000256" key="11">
    <source>
        <dbReference type="ARBA" id="ARBA00023315"/>
    </source>
</evidence>
<evidence type="ECO:0000256" key="2">
    <source>
        <dbReference type="ARBA" id="ARBA00005182"/>
    </source>
</evidence>
<evidence type="ECO:0000256" key="3">
    <source>
        <dbReference type="ARBA" id="ARBA00010323"/>
    </source>
</evidence>
<keyword evidence="10 13" id="KW-0472">Membrane</keyword>
<comment type="similarity">
    <text evidence="3 13">Belongs to the membrane-bound acyltransferase family.</text>
</comment>
<sequence length="430" mass="48918">MMGLTKGKKWEVIWLSVGIMADLIMLGYFKYFAFVAGSVMSVIAPFLGHSVHFNEVALPLGISFYTFHAISYLVDIYRRQAAPLKNPLTMGLYISLFPQLVAGPIIRFHDVADQLLHRTNTLERFSSGIERFVYGLGKKVLIANSLAVAADASFATSNGDLSMATAWIGIVCYTLQIYFDFSGYSDMAIGLGRMFGFEFPENFNYPYIAKSIREFWRRWHLSLSTWFRDYVYIPLGGNRGGYIRTRFNLFAVFFLCGLWHGASWNFVLWGMFHGALLMIERGKFGEILDKSPPLFTRIYTILFVMIGWVFFKANDFPHSIKYLKAMSGFGDGVALVGPIAPVLSFKLYFFIVIAIILATPIATFLARDWKNRRFPSHAKEPYPSPVGIVVDRHMSKIMPVIRTVCTLVIFYLSVAQLSGSTYNPFIYFRF</sequence>
<gene>
    <name evidence="15" type="ORF">FHW16_000002</name>
</gene>
<feature type="transmembrane region" description="Helical" evidence="14">
    <location>
        <begin position="56"/>
        <end position="74"/>
    </location>
</feature>
<evidence type="ECO:0000256" key="1">
    <source>
        <dbReference type="ARBA" id="ARBA00004651"/>
    </source>
</evidence>
<feature type="transmembrane region" description="Helical" evidence="14">
    <location>
        <begin position="323"/>
        <end position="341"/>
    </location>
</feature>
<dbReference type="EMBL" id="JACGXN010000001">
    <property type="protein sequence ID" value="MBA8876320.1"/>
    <property type="molecule type" value="Genomic_DNA"/>
</dbReference>
<feature type="transmembrane region" description="Helical" evidence="14">
    <location>
        <begin position="292"/>
        <end position="311"/>
    </location>
</feature>
<evidence type="ECO:0000256" key="7">
    <source>
        <dbReference type="ARBA" id="ARBA00022692"/>
    </source>
</evidence>
<feature type="transmembrane region" description="Helical" evidence="14">
    <location>
        <begin position="347"/>
        <end position="366"/>
    </location>
</feature>
<evidence type="ECO:0000256" key="4">
    <source>
        <dbReference type="ARBA" id="ARBA00016084"/>
    </source>
</evidence>
<feature type="transmembrane region" description="Helical" evidence="14">
    <location>
        <begin position="12"/>
        <end position="36"/>
    </location>
</feature>
<evidence type="ECO:0000256" key="9">
    <source>
        <dbReference type="ARBA" id="ARBA00022989"/>
    </source>
</evidence>
<dbReference type="PANTHER" id="PTHR13285">
    <property type="entry name" value="ACYLTRANSFERASE"/>
    <property type="match status" value="1"/>
</dbReference>
<keyword evidence="11 13" id="KW-0012">Acyltransferase</keyword>
<comment type="pathway">
    <text evidence="2">Glycan biosynthesis; alginate biosynthesis.</text>
</comment>
<evidence type="ECO:0000256" key="13">
    <source>
        <dbReference type="PIRNR" id="PIRNR016636"/>
    </source>
</evidence>
<evidence type="ECO:0000256" key="14">
    <source>
        <dbReference type="SAM" id="Phobius"/>
    </source>
</evidence>
<evidence type="ECO:0000256" key="5">
    <source>
        <dbReference type="ARBA" id="ARBA00022475"/>
    </source>
</evidence>
<protein>
    <recommendedName>
        <fullName evidence="4">Probable alginate O-acetylase AlgI</fullName>
    </recommendedName>
    <alternativeName>
        <fullName evidence="12">Alginate biosynthesis protein AlgI</fullName>
    </alternativeName>
</protein>
<evidence type="ECO:0000256" key="6">
    <source>
        <dbReference type="ARBA" id="ARBA00022679"/>
    </source>
</evidence>
<accession>A0A839EHQ5</accession>
<keyword evidence="16" id="KW-1185">Reference proteome</keyword>
<dbReference type="Pfam" id="PF03062">
    <property type="entry name" value="MBOAT"/>
    <property type="match status" value="1"/>
</dbReference>
<dbReference type="InterPro" id="IPR024194">
    <property type="entry name" value="Ac/AlaTfrase_AlgI/DltB"/>
</dbReference>
<dbReference type="GO" id="GO:0005886">
    <property type="term" value="C:plasma membrane"/>
    <property type="evidence" value="ECO:0007669"/>
    <property type="project" value="UniProtKB-SubCell"/>
</dbReference>
<feature type="transmembrane region" description="Helical" evidence="14">
    <location>
        <begin position="249"/>
        <end position="272"/>
    </location>
</feature>
<evidence type="ECO:0000313" key="16">
    <source>
        <dbReference type="Proteomes" id="UP000549052"/>
    </source>
</evidence>
<organism evidence="15 16">
    <name type="scientific">Phyllobacterium myrsinacearum</name>
    <dbReference type="NCBI Taxonomy" id="28101"/>
    <lineage>
        <taxon>Bacteria</taxon>
        <taxon>Pseudomonadati</taxon>
        <taxon>Pseudomonadota</taxon>
        <taxon>Alphaproteobacteria</taxon>
        <taxon>Hyphomicrobiales</taxon>
        <taxon>Phyllobacteriaceae</taxon>
        <taxon>Phyllobacterium</taxon>
    </lineage>
</organism>
<dbReference type="PIRSF" id="PIRSF016636">
    <property type="entry name" value="AlgI_DltB"/>
    <property type="match status" value="1"/>
</dbReference>
<keyword evidence="5 13" id="KW-1003">Cell membrane</keyword>
<evidence type="ECO:0000256" key="12">
    <source>
        <dbReference type="ARBA" id="ARBA00031030"/>
    </source>
</evidence>
<keyword evidence="8" id="KW-0016">Alginate biosynthesis</keyword>
<dbReference type="InterPro" id="IPR004299">
    <property type="entry name" value="MBOAT_fam"/>
</dbReference>
<name>A0A839EHQ5_9HYPH</name>